<reference evidence="1" key="1">
    <citation type="journal article" date="2018" name="Genome Biol.">
        <title>SKESA: strategic k-mer extension for scrupulous assemblies.</title>
        <authorList>
            <person name="Souvorov A."/>
            <person name="Agarwala R."/>
            <person name="Lipman D.J."/>
        </authorList>
    </citation>
    <scope>NUCLEOTIDE SEQUENCE</scope>
    <source>
        <strain evidence="1">Morganella morganii ARLG-3209</strain>
    </source>
</reference>
<dbReference type="EMBL" id="DACSWI010000014">
    <property type="protein sequence ID" value="HAT3810649.1"/>
    <property type="molecule type" value="Genomic_DNA"/>
</dbReference>
<evidence type="ECO:0000313" key="1">
    <source>
        <dbReference type="EMBL" id="HAT3810649.1"/>
    </source>
</evidence>
<name>A0AAN5MI75_MORMO</name>
<gene>
    <name evidence="1" type="ORF">I8608_003547</name>
</gene>
<organism evidence="1 2">
    <name type="scientific">Morganella morganii</name>
    <name type="common">Proteus morganii</name>
    <dbReference type="NCBI Taxonomy" id="582"/>
    <lineage>
        <taxon>Bacteria</taxon>
        <taxon>Pseudomonadati</taxon>
        <taxon>Pseudomonadota</taxon>
        <taxon>Gammaproteobacteria</taxon>
        <taxon>Enterobacterales</taxon>
        <taxon>Morganellaceae</taxon>
        <taxon>Morganella</taxon>
    </lineage>
</organism>
<evidence type="ECO:0000313" key="2">
    <source>
        <dbReference type="Proteomes" id="UP000865968"/>
    </source>
</evidence>
<comment type="caution">
    <text evidence="1">The sequence shown here is derived from an EMBL/GenBank/DDBJ whole genome shotgun (WGS) entry which is preliminary data.</text>
</comment>
<dbReference type="AlphaFoldDB" id="A0AAN5MI75"/>
<sequence>MIIIVNIISVTGEKKLTAISPIFFTVSAGKQKRIPIIVSEMKLFLTPAIVTDCTMQC</sequence>
<dbReference type="Proteomes" id="UP000865968">
    <property type="component" value="Unassembled WGS sequence"/>
</dbReference>
<proteinExistence type="predicted"/>
<accession>A0AAN5MI75</accession>
<reference evidence="1" key="2">
    <citation type="submission" date="2020-10" db="EMBL/GenBank/DDBJ databases">
        <authorList>
            <consortium name="NCBI Pathogen Detection Project"/>
        </authorList>
    </citation>
    <scope>NUCLEOTIDE SEQUENCE</scope>
    <source>
        <strain evidence="1">Morganella morganii ARLG-3209</strain>
    </source>
</reference>
<dbReference type="RefSeq" id="WP_262862880.1">
    <property type="nucleotide sequence ID" value="NZ_JAHOAK010000043.1"/>
</dbReference>
<protein>
    <submittedName>
        <fullName evidence="1">Uncharacterized protein</fullName>
    </submittedName>
</protein>